<keyword evidence="3" id="KW-1185">Reference proteome</keyword>
<evidence type="ECO:0000313" key="3">
    <source>
        <dbReference type="Proteomes" id="UP000660729"/>
    </source>
</evidence>
<name>A0A8H6RTU0_9PEZI</name>
<comment type="caution">
    <text evidence="2">The sequence shown here is derived from an EMBL/GenBank/DDBJ whole genome shotgun (WGS) entry which is preliminary data.</text>
</comment>
<proteinExistence type="predicted"/>
<organism evidence="2 3">
    <name type="scientific">Pseudocercospora fuligena</name>
    <dbReference type="NCBI Taxonomy" id="685502"/>
    <lineage>
        <taxon>Eukaryota</taxon>
        <taxon>Fungi</taxon>
        <taxon>Dikarya</taxon>
        <taxon>Ascomycota</taxon>
        <taxon>Pezizomycotina</taxon>
        <taxon>Dothideomycetes</taxon>
        <taxon>Dothideomycetidae</taxon>
        <taxon>Mycosphaerellales</taxon>
        <taxon>Mycosphaerellaceae</taxon>
        <taxon>Pseudocercospora</taxon>
    </lineage>
</organism>
<keyword evidence="1" id="KW-0732">Signal</keyword>
<reference evidence="2" key="1">
    <citation type="submission" date="2020-04" db="EMBL/GenBank/DDBJ databases">
        <title>Draft genome resource of the tomato pathogen Pseudocercospora fuligena.</title>
        <authorList>
            <person name="Zaccaron A."/>
        </authorList>
    </citation>
    <scope>NUCLEOTIDE SEQUENCE</scope>
    <source>
        <strain evidence="2">PF001</strain>
    </source>
</reference>
<protein>
    <submittedName>
        <fullName evidence="2">Uncharacterized protein</fullName>
    </submittedName>
</protein>
<gene>
    <name evidence="2" type="ORF">HII31_02502</name>
</gene>
<dbReference type="EMBL" id="JABCIY010000031">
    <property type="protein sequence ID" value="KAF7196101.1"/>
    <property type="molecule type" value="Genomic_DNA"/>
</dbReference>
<feature type="signal peptide" evidence="1">
    <location>
        <begin position="1"/>
        <end position="21"/>
    </location>
</feature>
<feature type="chain" id="PRO_5034262317" evidence="1">
    <location>
        <begin position="22"/>
        <end position="105"/>
    </location>
</feature>
<dbReference type="Proteomes" id="UP000660729">
    <property type="component" value="Unassembled WGS sequence"/>
</dbReference>
<dbReference type="AlphaFoldDB" id="A0A8H6RTU0"/>
<accession>A0A8H6RTU0</accession>
<evidence type="ECO:0000313" key="2">
    <source>
        <dbReference type="EMBL" id="KAF7196101.1"/>
    </source>
</evidence>
<sequence length="105" mass="11553">MRPYHLTLLSLLVTLFDLGSAQESTASASTTPMANVNDRWIWVPYNVTTRTVGTVITITDKETNATSLSTKFNEDFINNSSQTIWSRTDTNSLGTVTADIGHTIL</sequence>
<evidence type="ECO:0000256" key="1">
    <source>
        <dbReference type="SAM" id="SignalP"/>
    </source>
</evidence>